<dbReference type="AlphaFoldDB" id="A0A963YWB2"/>
<dbReference type="Pfam" id="PF03466">
    <property type="entry name" value="LysR_substrate"/>
    <property type="match status" value="1"/>
</dbReference>
<name>A0A963YWB2_9PROT</name>
<comment type="similarity">
    <text evidence="1">Belongs to the LysR transcriptional regulatory family.</text>
</comment>
<dbReference type="SUPFAM" id="SSF53850">
    <property type="entry name" value="Periplasmic binding protein-like II"/>
    <property type="match status" value="1"/>
</dbReference>
<dbReference type="Proteomes" id="UP000708298">
    <property type="component" value="Unassembled WGS sequence"/>
</dbReference>
<reference evidence="3" key="1">
    <citation type="journal article" date="2021" name="Microorganisms">
        <title>Acidisoma silvae sp. nov. and Acidisomacellulosilytica sp. nov., Two Acidophilic Bacteria Isolated from Decaying Wood, Hydrolyzing Cellulose and Producing Poly-3-hydroxybutyrate.</title>
        <authorList>
            <person name="Mieszkin S."/>
            <person name="Pouder E."/>
            <person name="Uroz S."/>
            <person name="Simon-Colin C."/>
            <person name="Alain K."/>
        </authorList>
    </citation>
    <scope>NUCLEOTIDE SEQUENCE</scope>
    <source>
        <strain evidence="3">HW T2.11</strain>
    </source>
</reference>
<evidence type="ECO:0000313" key="4">
    <source>
        <dbReference type="Proteomes" id="UP000708298"/>
    </source>
</evidence>
<reference evidence="3" key="2">
    <citation type="submission" date="2021-01" db="EMBL/GenBank/DDBJ databases">
        <authorList>
            <person name="Mieszkin S."/>
            <person name="Pouder E."/>
            <person name="Alain K."/>
        </authorList>
    </citation>
    <scope>NUCLEOTIDE SEQUENCE</scope>
    <source>
        <strain evidence="3">HW T2.11</strain>
    </source>
</reference>
<dbReference type="GO" id="GO:0003700">
    <property type="term" value="F:DNA-binding transcription factor activity"/>
    <property type="evidence" value="ECO:0007669"/>
    <property type="project" value="TreeGrafter"/>
</dbReference>
<dbReference type="PANTHER" id="PTHR30537">
    <property type="entry name" value="HTH-TYPE TRANSCRIPTIONAL REGULATOR"/>
    <property type="match status" value="1"/>
</dbReference>
<dbReference type="InterPro" id="IPR058163">
    <property type="entry name" value="LysR-type_TF_proteobact-type"/>
</dbReference>
<keyword evidence="4" id="KW-1185">Reference proteome</keyword>
<evidence type="ECO:0000313" key="3">
    <source>
        <dbReference type="EMBL" id="MCB8878346.1"/>
    </source>
</evidence>
<proteinExistence type="inferred from homology"/>
<organism evidence="3 4">
    <name type="scientific">Acidisoma silvae</name>
    <dbReference type="NCBI Taxonomy" id="2802396"/>
    <lineage>
        <taxon>Bacteria</taxon>
        <taxon>Pseudomonadati</taxon>
        <taxon>Pseudomonadota</taxon>
        <taxon>Alphaproteobacteria</taxon>
        <taxon>Acetobacterales</taxon>
        <taxon>Acidocellaceae</taxon>
        <taxon>Acidisoma</taxon>
    </lineage>
</organism>
<feature type="domain" description="LysR substrate-binding" evidence="2">
    <location>
        <begin position="3"/>
        <end position="77"/>
    </location>
</feature>
<evidence type="ECO:0000256" key="1">
    <source>
        <dbReference type="ARBA" id="ARBA00009437"/>
    </source>
</evidence>
<dbReference type="InterPro" id="IPR005119">
    <property type="entry name" value="LysR_subst-bd"/>
</dbReference>
<accession>A0A963YWB2</accession>
<dbReference type="GO" id="GO:0043565">
    <property type="term" value="F:sequence-specific DNA binding"/>
    <property type="evidence" value="ECO:0007669"/>
    <property type="project" value="TreeGrafter"/>
</dbReference>
<dbReference type="GO" id="GO:0006351">
    <property type="term" value="P:DNA-templated transcription"/>
    <property type="evidence" value="ECO:0007669"/>
    <property type="project" value="TreeGrafter"/>
</dbReference>
<dbReference type="PANTHER" id="PTHR30537:SF5">
    <property type="entry name" value="HTH-TYPE TRANSCRIPTIONAL ACTIVATOR TTDR-RELATED"/>
    <property type="match status" value="1"/>
</dbReference>
<dbReference type="EMBL" id="JAESVB010000030">
    <property type="protein sequence ID" value="MCB8878346.1"/>
    <property type="molecule type" value="Genomic_DNA"/>
</dbReference>
<dbReference type="Gene3D" id="3.40.190.290">
    <property type="match status" value="1"/>
</dbReference>
<comment type="caution">
    <text evidence="3">The sequence shown here is derived from an EMBL/GenBank/DDBJ whole genome shotgun (WGS) entry which is preliminary data.</text>
</comment>
<evidence type="ECO:0000259" key="2">
    <source>
        <dbReference type="Pfam" id="PF03466"/>
    </source>
</evidence>
<sequence length="89" mass="10142">MSVRYRLIVNSTDAACEAANEGMRIVLVFSHHVAQDFRDGTLVSVLPDFKREMLPISLVRASREYLPLKLRALPDFVTLRLKARLSERA</sequence>
<protein>
    <recommendedName>
        <fullName evidence="2">LysR substrate-binding domain-containing protein</fullName>
    </recommendedName>
</protein>
<gene>
    <name evidence="3" type="ORF">ASILVAE211_24435</name>
</gene>